<keyword evidence="6" id="KW-1185">Reference proteome</keyword>
<evidence type="ECO:0000256" key="2">
    <source>
        <dbReference type="ARBA" id="ARBA00022729"/>
    </source>
</evidence>
<keyword evidence="3" id="KW-0677">Repeat</keyword>
<accession>A0A087TAN6</accession>
<dbReference type="OMA" id="MEIDRFY"/>
<dbReference type="InterPro" id="IPR032675">
    <property type="entry name" value="LRR_dom_sf"/>
</dbReference>
<dbReference type="STRING" id="407821.A0A087TAN6"/>
<protein>
    <submittedName>
        <fullName evidence="5">Leucine-rich repeat neuronal protein 2</fullName>
    </submittedName>
</protein>
<keyword evidence="1" id="KW-0433">Leucine-rich repeat</keyword>
<dbReference type="GO" id="GO:0031012">
    <property type="term" value="C:extracellular matrix"/>
    <property type="evidence" value="ECO:0007669"/>
    <property type="project" value="TreeGrafter"/>
</dbReference>
<evidence type="ECO:0000256" key="3">
    <source>
        <dbReference type="ARBA" id="ARBA00022737"/>
    </source>
</evidence>
<dbReference type="PROSITE" id="PS51450">
    <property type="entry name" value="LRR"/>
    <property type="match status" value="1"/>
</dbReference>
<dbReference type="Pfam" id="PF13855">
    <property type="entry name" value="LRR_8"/>
    <property type="match status" value="1"/>
</dbReference>
<dbReference type="OrthoDB" id="676979at2759"/>
<dbReference type="InterPro" id="IPR050328">
    <property type="entry name" value="Dev_Immune_Receptor"/>
</dbReference>
<dbReference type="SUPFAM" id="SSF52058">
    <property type="entry name" value="L domain-like"/>
    <property type="match status" value="1"/>
</dbReference>
<feature type="signal peptide" evidence="4">
    <location>
        <begin position="1"/>
        <end position="17"/>
    </location>
</feature>
<evidence type="ECO:0000313" key="5">
    <source>
        <dbReference type="EMBL" id="KFM62175.1"/>
    </source>
</evidence>
<dbReference type="Gene3D" id="3.80.10.10">
    <property type="entry name" value="Ribonuclease Inhibitor"/>
    <property type="match status" value="1"/>
</dbReference>
<gene>
    <name evidence="5" type="ORF">X975_01726</name>
</gene>
<dbReference type="Proteomes" id="UP000054359">
    <property type="component" value="Unassembled WGS sequence"/>
</dbReference>
<dbReference type="GO" id="GO:0005615">
    <property type="term" value="C:extracellular space"/>
    <property type="evidence" value="ECO:0007669"/>
    <property type="project" value="TreeGrafter"/>
</dbReference>
<sequence length="349" mass="39486">MICLFVVFAALTSGVLGGSLCPPRENIYPCTCFNTRVGKNIYHTIVSCYRLSSTQSFATIFPFLKTLKIDQFYLFDSFWDAHMLGEEHNKVLPKNWLTTLKIKEIEIVDSTLAACFACSPMLICSNSVTTKFIVSNSTDAEKICTLCETGKGNKYSWTGCMKKLQSFHFINNQITQIGLDLFPMAMKDLVVLNVSRNLITRVDPAVFKNLKKLKSLDLSHNQIEKLDGTFAAEINLEFLDVSWNVIKTIGPQFFKHLPQLKTLIAEANEIVELKEEDWKGASSTLKFIDLRENPIHCDCNIKWINGTFHINVVLQGTCATPEDYENSLLRKASRLLIERCDEEGNIGTR</sequence>
<dbReference type="EMBL" id="KK114320">
    <property type="protein sequence ID" value="KFM62175.1"/>
    <property type="molecule type" value="Genomic_DNA"/>
</dbReference>
<dbReference type="PANTHER" id="PTHR24373">
    <property type="entry name" value="SLIT RELATED LEUCINE-RICH REPEAT NEURONAL PROTEIN"/>
    <property type="match status" value="1"/>
</dbReference>
<reference evidence="5 6" key="1">
    <citation type="submission" date="2013-11" db="EMBL/GenBank/DDBJ databases">
        <title>Genome sequencing of Stegodyphus mimosarum.</title>
        <authorList>
            <person name="Bechsgaard J."/>
        </authorList>
    </citation>
    <scope>NUCLEOTIDE SEQUENCE [LARGE SCALE GENOMIC DNA]</scope>
</reference>
<dbReference type="InterPro" id="IPR001611">
    <property type="entry name" value="Leu-rich_rpt"/>
</dbReference>
<name>A0A087TAN6_STEMI</name>
<dbReference type="SMART" id="SM00369">
    <property type="entry name" value="LRR_TYP"/>
    <property type="match status" value="5"/>
</dbReference>
<feature type="chain" id="PRO_5001829471" evidence="4">
    <location>
        <begin position="18"/>
        <end position="349"/>
    </location>
</feature>
<evidence type="ECO:0000313" key="6">
    <source>
        <dbReference type="Proteomes" id="UP000054359"/>
    </source>
</evidence>
<organism evidence="5 6">
    <name type="scientific">Stegodyphus mimosarum</name>
    <name type="common">African social velvet spider</name>
    <dbReference type="NCBI Taxonomy" id="407821"/>
    <lineage>
        <taxon>Eukaryota</taxon>
        <taxon>Metazoa</taxon>
        <taxon>Ecdysozoa</taxon>
        <taxon>Arthropoda</taxon>
        <taxon>Chelicerata</taxon>
        <taxon>Arachnida</taxon>
        <taxon>Araneae</taxon>
        <taxon>Araneomorphae</taxon>
        <taxon>Entelegynae</taxon>
        <taxon>Eresoidea</taxon>
        <taxon>Eresidae</taxon>
        <taxon>Stegodyphus</taxon>
    </lineage>
</organism>
<keyword evidence="2 4" id="KW-0732">Signal</keyword>
<feature type="non-terminal residue" evidence="5">
    <location>
        <position position="349"/>
    </location>
</feature>
<dbReference type="PANTHER" id="PTHR24373:SF370">
    <property type="entry name" value="FISH-LIPS, ISOFORM E"/>
    <property type="match status" value="1"/>
</dbReference>
<dbReference type="AlphaFoldDB" id="A0A087TAN6"/>
<proteinExistence type="predicted"/>
<dbReference type="InterPro" id="IPR003591">
    <property type="entry name" value="Leu-rich_rpt_typical-subtyp"/>
</dbReference>
<evidence type="ECO:0000256" key="4">
    <source>
        <dbReference type="SAM" id="SignalP"/>
    </source>
</evidence>
<evidence type="ECO:0000256" key="1">
    <source>
        <dbReference type="ARBA" id="ARBA00022614"/>
    </source>
</evidence>